<organism evidence="1 2">
    <name type="scientific">Prunus yedoensis var. nudiflora</name>
    <dbReference type="NCBI Taxonomy" id="2094558"/>
    <lineage>
        <taxon>Eukaryota</taxon>
        <taxon>Viridiplantae</taxon>
        <taxon>Streptophyta</taxon>
        <taxon>Embryophyta</taxon>
        <taxon>Tracheophyta</taxon>
        <taxon>Spermatophyta</taxon>
        <taxon>Magnoliopsida</taxon>
        <taxon>eudicotyledons</taxon>
        <taxon>Gunneridae</taxon>
        <taxon>Pentapetalae</taxon>
        <taxon>rosids</taxon>
        <taxon>fabids</taxon>
        <taxon>Rosales</taxon>
        <taxon>Rosaceae</taxon>
        <taxon>Amygdaloideae</taxon>
        <taxon>Amygdaleae</taxon>
        <taxon>Prunus</taxon>
    </lineage>
</organism>
<evidence type="ECO:0000313" key="1">
    <source>
        <dbReference type="EMBL" id="PQQ00399.1"/>
    </source>
</evidence>
<dbReference type="EMBL" id="PJQY01001697">
    <property type="protein sequence ID" value="PQQ00399.1"/>
    <property type="molecule type" value="Genomic_DNA"/>
</dbReference>
<accession>A0A314Y6B9</accession>
<sequence>MIDWTAASDFAIGCTVEWTTAMPYSYKHQLHNASYEYIHSSLLYGFDVEYAPDWCTSGWVADYTCFHHTISGM</sequence>
<reference evidence="1 2" key="1">
    <citation type="submission" date="2018-02" db="EMBL/GenBank/DDBJ databases">
        <title>Draft genome of wild Prunus yedoensis var. nudiflora.</title>
        <authorList>
            <person name="Baek S."/>
            <person name="Kim J.-H."/>
            <person name="Choi K."/>
            <person name="Kim G.-B."/>
            <person name="Cho A."/>
            <person name="Jang H."/>
            <person name="Shin C.-H."/>
            <person name="Yu H.-J."/>
            <person name="Mun J.-H."/>
        </authorList>
    </citation>
    <scope>NUCLEOTIDE SEQUENCE [LARGE SCALE GENOMIC DNA]</scope>
    <source>
        <strain evidence="2">cv. Jeju island</strain>
        <tissue evidence="1">Leaf</tissue>
    </source>
</reference>
<evidence type="ECO:0000313" key="2">
    <source>
        <dbReference type="Proteomes" id="UP000250321"/>
    </source>
</evidence>
<keyword evidence="2" id="KW-1185">Reference proteome</keyword>
<comment type="caution">
    <text evidence="1">The sequence shown here is derived from an EMBL/GenBank/DDBJ whole genome shotgun (WGS) entry which is preliminary data.</text>
</comment>
<name>A0A314Y6B9_PRUYE</name>
<dbReference type="Proteomes" id="UP000250321">
    <property type="component" value="Unassembled WGS sequence"/>
</dbReference>
<protein>
    <submittedName>
        <fullName evidence="1">Uncharacterized protein</fullName>
    </submittedName>
</protein>
<gene>
    <name evidence="1" type="ORF">Pyn_09543</name>
</gene>
<proteinExistence type="predicted"/>
<dbReference type="AlphaFoldDB" id="A0A314Y6B9"/>